<dbReference type="AlphaFoldDB" id="A0A6C0ERU4"/>
<evidence type="ECO:0000313" key="1">
    <source>
        <dbReference type="EMBL" id="QHT31698.1"/>
    </source>
</evidence>
<name>A0A6C0ERU4_9ZZZZ</name>
<protein>
    <recommendedName>
        <fullName evidence="2">HD domain-containing protein</fullName>
    </recommendedName>
</protein>
<dbReference type="PANTHER" id="PTHR33594">
    <property type="entry name" value="SUPERFAMILY HYDROLASE, PUTATIVE (AFU_ORTHOLOGUE AFUA_1G03035)-RELATED"/>
    <property type="match status" value="1"/>
</dbReference>
<dbReference type="PANTHER" id="PTHR33594:SF1">
    <property type="entry name" value="HD_PDEASE DOMAIN-CONTAINING PROTEIN"/>
    <property type="match status" value="1"/>
</dbReference>
<proteinExistence type="predicted"/>
<sequence>MSFLTKLFNYVLLASVKNNIDESHGLSHSMNVLQFASEIYKSELPKHSHLADHERIIYASAVLHDMCDKKYMNEILGLLEIEDFLRPEMEPFEINTTKKIISTMSYSTVKKNGLPNLGIYQNAYNIVREADLLAAYDFDRTMIYQMKRNNNNLEEAFINSQELFENRVLKHIDDNLITTDYGITKAVLLQFQATKRIVAWKNLLNKKLI</sequence>
<dbReference type="EMBL" id="MN738924">
    <property type="protein sequence ID" value="QHT31698.1"/>
    <property type="molecule type" value="Genomic_DNA"/>
</dbReference>
<evidence type="ECO:0008006" key="2">
    <source>
        <dbReference type="Google" id="ProtNLM"/>
    </source>
</evidence>
<dbReference type="Gene3D" id="1.10.3210.10">
    <property type="entry name" value="Hypothetical protein af1432"/>
    <property type="match status" value="1"/>
</dbReference>
<reference evidence="1" key="1">
    <citation type="journal article" date="2020" name="Nature">
        <title>Giant virus diversity and host interactions through global metagenomics.</title>
        <authorList>
            <person name="Schulz F."/>
            <person name="Roux S."/>
            <person name="Paez-Espino D."/>
            <person name="Jungbluth S."/>
            <person name="Walsh D.A."/>
            <person name="Denef V.J."/>
            <person name="McMahon K.D."/>
            <person name="Konstantinidis K.T."/>
            <person name="Eloe-Fadrosh E.A."/>
            <person name="Kyrpides N.C."/>
            <person name="Woyke T."/>
        </authorList>
    </citation>
    <scope>NUCLEOTIDE SEQUENCE</scope>
    <source>
        <strain evidence="1">GVMAG-M-3300009155-48</strain>
    </source>
</reference>
<dbReference type="SUPFAM" id="SSF109604">
    <property type="entry name" value="HD-domain/PDEase-like"/>
    <property type="match status" value="1"/>
</dbReference>
<accession>A0A6C0ERU4</accession>
<organism evidence="1">
    <name type="scientific">viral metagenome</name>
    <dbReference type="NCBI Taxonomy" id="1070528"/>
    <lineage>
        <taxon>unclassified sequences</taxon>
        <taxon>metagenomes</taxon>
        <taxon>organismal metagenomes</taxon>
    </lineage>
</organism>